<comment type="similarity">
    <text evidence="2">Belongs to the TacA antitoxin family.</text>
</comment>
<dbReference type="PANTHER" id="PTHR35401">
    <property type="entry name" value="COPG FAMILY HELIX-TURN-HELIX PROTEIN-RELATED-RELATED"/>
    <property type="match status" value="1"/>
</dbReference>
<dbReference type="AlphaFoldDB" id="A0A5K7ZJ98"/>
<dbReference type="KEGG" id="dov:DSCO28_08510"/>
<evidence type="ECO:0000256" key="1">
    <source>
        <dbReference type="ARBA" id="ARBA00022649"/>
    </source>
</evidence>
<evidence type="ECO:0000256" key="2">
    <source>
        <dbReference type="ARBA" id="ARBA00049988"/>
    </source>
</evidence>
<dbReference type="Proteomes" id="UP000425960">
    <property type="component" value="Chromosome"/>
</dbReference>
<protein>
    <recommendedName>
        <fullName evidence="5">DUF1778 domain-containing protein</fullName>
    </recommendedName>
</protein>
<sequence>MDTIASDKKERINLRLKSNAKHLIERAAGLEGVTISHFILSSALERAGKTVRSHEKMILNAKNSKAFLDALDAPIHFNSRLSIALEEHDKRVVSK</sequence>
<evidence type="ECO:0000313" key="4">
    <source>
        <dbReference type="Proteomes" id="UP000425960"/>
    </source>
</evidence>
<keyword evidence="1" id="KW-1277">Toxin-antitoxin system</keyword>
<dbReference type="Gene3D" id="1.20.5.780">
    <property type="entry name" value="Single helix bin"/>
    <property type="match status" value="1"/>
</dbReference>
<accession>A0A5K7ZJ98</accession>
<gene>
    <name evidence="3" type="ORF">DSCO28_08510</name>
</gene>
<reference evidence="3 4" key="1">
    <citation type="submission" date="2019-11" db="EMBL/GenBank/DDBJ databases">
        <title>Comparative genomics of hydrocarbon-degrading Desulfosarcina strains.</title>
        <authorList>
            <person name="Watanabe M."/>
            <person name="Kojima H."/>
            <person name="Fukui M."/>
        </authorList>
    </citation>
    <scope>NUCLEOTIDE SEQUENCE [LARGE SCALE GENOMIC DNA]</scope>
    <source>
        <strain evidence="3 4">28bB2T</strain>
    </source>
</reference>
<dbReference type="GO" id="GO:0006355">
    <property type="term" value="P:regulation of DNA-templated transcription"/>
    <property type="evidence" value="ECO:0007669"/>
    <property type="project" value="InterPro"/>
</dbReference>
<proteinExistence type="inferred from homology"/>
<dbReference type="Pfam" id="PF08681">
    <property type="entry name" value="TacA1"/>
    <property type="match status" value="1"/>
</dbReference>
<dbReference type="EMBL" id="AP021876">
    <property type="protein sequence ID" value="BBO80285.1"/>
    <property type="molecule type" value="Genomic_DNA"/>
</dbReference>
<dbReference type="InterPro" id="IPR010985">
    <property type="entry name" value="Ribbon_hlx_hlx"/>
</dbReference>
<dbReference type="RefSeq" id="WP_155309098.1">
    <property type="nucleotide sequence ID" value="NZ_AP021876.1"/>
</dbReference>
<organism evidence="3 4">
    <name type="scientific">Desulfosarcina ovata subsp. sediminis</name>
    <dbReference type="NCBI Taxonomy" id="885957"/>
    <lineage>
        <taxon>Bacteria</taxon>
        <taxon>Pseudomonadati</taxon>
        <taxon>Thermodesulfobacteriota</taxon>
        <taxon>Desulfobacteria</taxon>
        <taxon>Desulfobacterales</taxon>
        <taxon>Desulfosarcinaceae</taxon>
        <taxon>Desulfosarcina</taxon>
    </lineage>
</organism>
<dbReference type="PANTHER" id="PTHR35401:SF2">
    <property type="entry name" value="ABC-TYPE TRANSPORT SYSTEM"/>
    <property type="match status" value="1"/>
</dbReference>
<dbReference type="SUPFAM" id="SSF47598">
    <property type="entry name" value="Ribbon-helix-helix"/>
    <property type="match status" value="1"/>
</dbReference>
<name>A0A5K7ZJ98_9BACT</name>
<evidence type="ECO:0008006" key="5">
    <source>
        <dbReference type="Google" id="ProtNLM"/>
    </source>
</evidence>
<evidence type="ECO:0000313" key="3">
    <source>
        <dbReference type="EMBL" id="BBO80285.1"/>
    </source>
</evidence>
<dbReference type="InterPro" id="IPR014795">
    <property type="entry name" value="TacA_1-like"/>
</dbReference>